<gene>
    <name evidence="4" type="ORF">COW82_01860</name>
</gene>
<accession>A0A2H0DY07</accession>
<feature type="domain" description="SIS" evidence="3">
    <location>
        <begin position="22"/>
        <end position="153"/>
    </location>
</feature>
<dbReference type="InterPro" id="IPR001347">
    <property type="entry name" value="SIS_dom"/>
</dbReference>
<dbReference type="Gene3D" id="3.40.50.10490">
    <property type="entry name" value="Glucose-6-phosphate isomerase like protein, domain 1"/>
    <property type="match status" value="2"/>
</dbReference>
<dbReference type="GO" id="GO:1901135">
    <property type="term" value="P:carbohydrate derivative metabolic process"/>
    <property type="evidence" value="ECO:0007669"/>
    <property type="project" value="InterPro"/>
</dbReference>
<reference evidence="4 5" key="1">
    <citation type="submission" date="2017-09" db="EMBL/GenBank/DDBJ databases">
        <title>Depth-based differentiation of microbial function through sediment-hosted aquifers and enrichment of novel symbionts in the deep terrestrial subsurface.</title>
        <authorList>
            <person name="Probst A.J."/>
            <person name="Ladd B."/>
            <person name="Jarett J.K."/>
            <person name="Geller-Mcgrath D.E."/>
            <person name="Sieber C.M."/>
            <person name="Emerson J.B."/>
            <person name="Anantharaman K."/>
            <person name="Thomas B.C."/>
            <person name="Malmstrom R."/>
            <person name="Stieglmeier M."/>
            <person name="Klingl A."/>
            <person name="Woyke T."/>
            <person name="Ryan C.M."/>
            <person name="Banfield J.F."/>
        </authorList>
    </citation>
    <scope>NUCLEOTIDE SEQUENCE [LARGE SCALE GENOMIC DNA]</scope>
    <source>
        <strain evidence="4">CG22_combo_CG10-13_8_21_14_all_43_18</strain>
    </source>
</reference>
<comment type="similarity">
    <text evidence="1">Belongs to the PGI/PMI family.</text>
</comment>
<dbReference type="GO" id="GO:0005975">
    <property type="term" value="P:carbohydrate metabolic process"/>
    <property type="evidence" value="ECO:0007669"/>
    <property type="project" value="InterPro"/>
</dbReference>
<name>A0A2H0DY07_9BACT</name>
<dbReference type="SUPFAM" id="SSF53697">
    <property type="entry name" value="SIS domain"/>
    <property type="match status" value="1"/>
</dbReference>
<dbReference type="EMBL" id="PCTS01000025">
    <property type="protein sequence ID" value="PIP86480.1"/>
    <property type="molecule type" value="Genomic_DNA"/>
</dbReference>
<evidence type="ECO:0000313" key="5">
    <source>
        <dbReference type="Proteomes" id="UP000231276"/>
    </source>
</evidence>
<evidence type="ECO:0000256" key="1">
    <source>
        <dbReference type="ARBA" id="ARBA00010523"/>
    </source>
</evidence>
<evidence type="ECO:0000313" key="4">
    <source>
        <dbReference type="EMBL" id="PIP86480.1"/>
    </source>
</evidence>
<dbReference type="InterPro" id="IPR019490">
    <property type="entry name" value="Glu6P/Mann6P_isomerase_C"/>
</dbReference>
<dbReference type="GO" id="GO:0004347">
    <property type="term" value="F:glucose-6-phosphate isomerase activity"/>
    <property type="evidence" value="ECO:0007669"/>
    <property type="project" value="InterPro"/>
</dbReference>
<dbReference type="Proteomes" id="UP000231276">
    <property type="component" value="Unassembled WGS sequence"/>
</dbReference>
<dbReference type="NCBIfam" id="TIGR02128">
    <property type="entry name" value="G6PI_arch"/>
    <property type="match status" value="1"/>
</dbReference>
<dbReference type="PROSITE" id="PS51464">
    <property type="entry name" value="SIS"/>
    <property type="match status" value="1"/>
</dbReference>
<comment type="caution">
    <text evidence="4">The sequence shown here is derived from an EMBL/GenBank/DDBJ whole genome shotgun (WGS) entry which is preliminary data.</text>
</comment>
<dbReference type="InterPro" id="IPR046348">
    <property type="entry name" value="SIS_dom_sf"/>
</dbReference>
<dbReference type="AlphaFoldDB" id="A0A2H0DY07"/>
<keyword evidence="2 4" id="KW-0413">Isomerase</keyword>
<dbReference type="GO" id="GO:0004476">
    <property type="term" value="F:mannose-6-phosphate isomerase activity"/>
    <property type="evidence" value="ECO:0007669"/>
    <property type="project" value="InterPro"/>
</dbReference>
<protein>
    <submittedName>
        <fullName evidence="4">Bifunctional phosphoglucose/phosphomannose isomerase</fullName>
    </submittedName>
</protein>
<evidence type="ECO:0000256" key="2">
    <source>
        <dbReference type="ARBA" id="ARBA00023235"/>
    </source>
</evidence>
<sequence length="323" mass="36478">MSMSGVIKNFPGQFSYKPEIQNKERLAKRPWHIVVGMGGSHLAADLLKVWNPRLPLFIHKNYGLPKVPDEILNNSLIIASSYSGNTEETLDAYEEAKKKDIPLAVLSIGGKLLKRAEKDGAPYIQMPDTGIQPRSALGFNIKALLALMGEENALEEISTLARTLQPDELEQNGKELAKNLYGFIPIIYASERNESIAYNWKIKFNETSKIPAFYNVFPELNHNEMTGFDIKPKTSKLSKNFFFILLSDEADHPKIQKRMAVLKKLYQARDLPVAEIKLSGRDVFHKIFSSLILADWATYYTAEGYGVEPEAIPMVEEFKRLVA</sequence>
<organism evidence="4 5">
    <name type="scientific">Candidatus Campbellbacteria bacterium CG22_combo_CG10-13_8_21_14_all_43_18</name>
    <dbReference type="NCBI Taxonomy" id="1974530"/>
    <lineage>
        <taxon>Bacteria</taxon>
        <taxon>Candidatus Campbelliibacteriota</taxon>
    </lineage>
</organism>
<evidence type="ECO:0000259" key="3">
    <source>
        <dbReference type="PROSITE" id="PS51464"/>
    </source>
</evidence>
<proteinExistence type="inferred from homology"/>
<dbReference type="GO" id="GO:0097367">
    <property type="term" value="F:carbohydrate derivative binding"/>
    <property type="evidence" value="ECO:0007669"/>
    <property type="project" value="InterPro"/>
</dbReference>
<dbReference type="Pfam" id="PF10432">
    <property type="entry name" value="bact-PGI_C"/>
    <property type="match status" value="1"/>
</dbReference>
<dbReference type="CDD" id="cd05637">
    <property type="entry name" value="SIS_PGI_PMI_2"/>
    <property type="match status" value="1"/>
</dbReference>